<dbReference type="AlphaFoldDB" id="T1AEX6"/>
<proteinExistence type="predicted"/>
<dbReference type="InterPro" id="IPR050093">
    <property type="entry name" value="ABC_SmlMolc_Importer"/>
</dbReference>
<reference evidence="2" key="2">
    <citation type="journal article" date="2014" name="ISME J.">
        <title>Microbial stratification in low pH oxic and suboxic macroscopic growths along an acid mine drainage.</title>
        <authorList>
            <person name="Mendez-Garcia C."/>
            <person name="Mesa V."/>
            <person name="Sprenger R.R."/>
            <person name="Richter M."/>
            <person name="Diez M.S."/>
            <person name="Solano J."/>
            <person name="Bargiela R."/>
            <person name="Golyshina O.V."/>
            <person name="Manteca A."/>
            <person name="Ramos J.L."/>
            <person name="Gallego J.R."/>
            <person name="Llorente I."/>
            <person name="Martins Dos Santos V.A."/>
            <person name="Jensen O.N."/>
            <person name="Pelaez A.I."/>
            <person name="Sanchez J."/>
            <person name="Ferrer M."/>
        </authorList>
    </citation>
    <scope>NUCLEOTIDE SEQUENCE</scope>
</reference>
<protein>
    <submittedName>
        <fullName evidence="2">ABC transporter-like domain protein</fullName>
    </submittedName>
</protein>
<keyword evidence="1" id="KW-0813">Transport</keyword>
<dbReference type="InterPro" id="IPR027417">
    <property type="entry name" value="P-loop_NTPase"/>
</dbReference>
<dbReference type="SUPFAM" id="SSF52540">
    <property type="entry name" value="P-loop containing nucleoside triphosphate hydrolases"/>
    <property type="match status" value="1"/>
</dbReference>
<dbReference type="EMBL" id="AUZZ01007936">
    <property type="protein sequence ID" value="EQD40490.1"/>
    <property type="molecule type" value="Genomic_DNA"/>
</dbReference>
<reference evidence="2" key="1">
    <citation type="submission" date="2013-08" db="EMBL/GenBank/DDBJ databases">
        <authorList>
            <person name="Mendez C."/>
            <person name="Richter M."/>
            <person name="Ferrer M."/>
            <person name="Sanchez J."/>
        </authorList>
    </citation>
    <scope>NUCLEOTIDE SEQUENCE</scope>
</reference>
<dbReference type="Gene3D" id="3.40.50.300">
    <property type="entry name" value="P-loop containing nucleotide triphosphate hydrolases"/>
    <property type="match status" value="1"/>
</dbReference>
<evidence type="ECO:0000313" key="2">
    <source>
        <dbReference type="EMBL" id="EQD40490.1"/>
    </source>
</evidence>
<accession>T1AEX6</accession>
<evidence type="ECO:0000256" key="1">
    <source>
        <dbReference type="ARBA" id="ARBA00022448"/>
    </source>
</evidence>
<feature type="non-terminal residue" evidence="2">
    <location>
        <position position="187"/>
    </location>
</feature>
<gene>
    <name evidence="2" type="ORF">B2A_11011</name>
</gene>
<sequence length="187" mass="19590">MALARALVRPAELLLLDEPFSALDAPLRAALRREMRTLQAELPIVTLLVTHDPQEAVQLADELLLLAGGRPLQSGPAAQVLRRPVNELAARLLGADNLAAGIAESNRLILGHGVVLEVPGAAVPDGPVGWSVPAERIWVHAGGAHAGAVEALIAGPFPQASIRLGDTCIRAACGLDLTPGQRCRFDL</sequence>
<organism evidence="2">
    <name type="scientific">mine drainage metagenome</name>
    <dbReference type="NCBI Taxonomy" id="410659"/>
    <lineage>
        <taxon>unclassified sequences</taxon>
        <taxon>metagenomes</taxon>
        <taxon>ecological metagenomes</taxon>
    </lineage>
</organism>
<dbReference type="PANTHER" id="PTHR42781:SF4">
    <property type="entry name" value="SPERMIDINE_PUTRESCINE IMPORT ATP-BINDING PROTEIN POTA"/>
    <property type="match status" value="1"/>
</dbReference>
<dbReference type="PANTHER" id="PTHR42781">
    <property type="entry name" value="SPERMIDINE/PUTRESCINE IMPORT ATP-BINDING PROTEIN POTA"/>
    <property type="match status" value="1"/>
</dbReference>
<name>T1AEX6_9ZZZZ</name>
<comment type="caution">
    <text evidence="2">The sequence shown here is derived from an EMBL/GenBank/DDBJ whole genome shotgun (WGS) entry which is preliminary data.</text>
</comment>